<organism evidence="1 2">
    <name type="scientific">Recurvomyces mirabilis</name>
    <dbReference type="NCBI Taxonomy" id="574656"/>
    <lineage>
        <taxon>Eukaryota</taxon>
        <taxon>Fungi</taxon>
        <taxon>Dikarya</taxon>
        <taxon>Ascomycota</taxon>
        <taxon>Pezizomycotina</taxon>
        <taxon>Dothideomycetes</taxon>
        <taxon>Dothideomycetidae</taxon>
        <taxon>Mycosphaerellales</taxon>
        <taxon>Teratosphaeriaceae</taxon>
        <taxon>Recurvomyces</taxon>
    </lineage>
</organism>
<evidence type="ECO:0000313" key="2">
    <source>
        <dbReference type="Proteomes" id="UP001274830"/>
    </source>
</evidence>
<dbReference type="SUPFAM" id="SSF54427">
    <property type="entry name" value="NTF2-like"/>
    <property type="match status" value="1"/>
</dbReference>
<name>A0AAE0TRJ5_9PEZI</name>
<sequence>MPSAKENQITLVKEAMLAEESWDMDRILSLRTSDSTHQLLPPSMGWPRLNNYEFKEKFSPLAPVFKGCFRLEPLNTVHDFENHKAVVWCMNTADTATHCGRFEIETIWQLQLTDDGTKIKAITEFVDSAYLLSWLGKLEAGDVAVP</sequence>
<dbReference type="AlphaFoldDB" id="A0AAE0TRJ5"/>
<evidence type="ECO:0000313" key="1">
    <source>
        <dbReference type="EMBL" id="KAK3670646.1"/>
    </source>
</evidence>
<dbReference type="InterPro" id="IPR032710">
    <property type="entry name" value="NTF2-like_dom_sf"/>
</dbReference>
<dbReference type="PANTHER" id="PTHR39598">
    <property type="entry name" value="AUSTINOL SYNTHESIS PROTEIN F-RELATED"/>
    <property type="match status" value="1"/>
</dbReference>
<evidence type="ECO:0008006" key="3">
    <source>
        <dbReference type="Google" id="ProtNLM"/>
    </source>
</evidence>
<accession>A0AAE0TRJ5</accession>
<gene>
    <name evidence="1" type="ORF">LTR78_009481</name>
</gene>
<protein>
    <recommendedName>
        <fullName evidence="3">SnoaL-like domain-containing protein</fullName>
    </recommendedName>
</protein>
<keyword evidence="2" id="KW-1185">Reference proteome</keyword>
<proteinExistence type="predicted"/>
<dbReference type="Gene3D" id="3.10.450.50">
    <property type="match status" value="1"/>
</dbReference>
<dbReference type="InterPro" id="IPR050977">
    <property type="entry name" value="Fungal_Meroterpenoid_Isomerase"/>
</dbReference>
<dbReference type="EMBL" id="JAUTXT010000053">
    <property type="protein sequence ID" value="KAK3670646.1"/>
    <property type="molecule type" value="Genomic_DNA"/>
</dbReference>
<reference evidence="1" key="1">
    <citation type="submission" date="2023-07" db="EMBL/GenBank/DDBJ databases">
        <title>Black Yeasts Isolated from many extreme environments.</title>
        <authorList>
            <person name="Coleine C."/>
            <person name="Stajich J.E."/>
            <person name="Selbmann L."/>
        </authorList>
    </citation>
    <scope>NUCLEOTIDE SEQUENCE</scope>
    <source>
        <strain evidence="1">CCFEE 5485</strain>
    </source>
</reference>
<comment type="caution">
    <text evidence="1">The sequence shown here is derived from an EMBL/GenBank/DDBJ whole genome shotgun (WGS) entry which is preliminary data.</text>
</comment>
<dbReference type="PANTHER" id="PTHR39598:SF1">
    <property type="entry name" value="AUSTINOID BIOSYNTHESIS CLUSTERS PROTEIN F-RELATED"/>
    <property type="match status" value="1"/>
</dbReference>
<dbReference type="Proteomes" id="UP001274830">
    <property type="component" value="Unassembled WGS sequence"/>
</dbReference>